<comment type="caution">
    <text evidence="2">The sequence shown here is derived from an EMBL/GenBank/DDBJ whole genome shotgun (WGS) entry which is preliminary data.</text>
</comment>
<name>A0ABD2P5W4_9CUCU</name>
<evidence type="ECO:0000256" key="1">
    <source>
        <dbReference type="SAM" id="MobiDB-lite"/>
    </source>
</evidence>
<dbReference type="AlphaFoldDB" id="A0ABD2P5W4"/>
<accession>A0ABD2P5W4</accession>
<gene>
    <name evidence="2" type="ORF">HHI36_000494</name>
</gene>
<evidence type="ECO:0000313" key="2">
    <source>
        <dbReference type="EMBL" id="KAL3285980.1"/>
    </source>
</evidence>
<feature type="region of interest" description="Disordered" evidence="1">
    <location>
        <begin position="94"/>
        <end position="119"/>
    </location>
</feature>
<protein>
    <submittedName>
        <fullName evidence="2">Uncharacterized protein</fullName>
    </submittedName>
</protein>
<evidence type="ECO:0000313" key="3">
    <source>
        <dbReference type="Proteomes" id="UP001516400"/>
    </source>
</evidence>
<sequence length="119" mass="13702">MGVEYKAELLLAMSILSKLAQFAYDGRMPVLLMTPLAGAIFSKDDDYYQSMIAINQVDRILRKNPWQIHKIEKGNMDHLTFRRQVLVDLLQENQEEKGRTSTGRPSLKENISIKYDNQG</sequence>
<reference evidence="2 3" key="1">
    <citation type="journal article" date="2021" name="BMC Biol.">
        <title>Horizontally acquired antibacterial genes associated with adaptive radiation of ladybird beetles.</title>
        <authorList>
            <person name="Li H.S."/>
            <person name="Tang X.F."/>
            <person name="Huang Y.H."/>
            <person name="Xu Z.Y."/>
            <person name="Chen M.L."/>
            <person name="Du X.Y."/>
            <person name="Qiu B.Y."/>
            <person name="Chen P.T."/>
            <person name="Zhang W."/>
            <person name="Slipinski A."/>
            <person name="Escalona H.E."/>
            <person name="Waterhouse R.M."/>
            <person name="Zwick A."/>
            <person name="Pang H."/>
        </authorList>
    </citation>
    <scope>NUCLEOTIDE SEQUENCE [LARGE SCALE GENOMIC DNA]</scope>
    <source>
        <strain evidence="2">SYSU2018</strain>
    </source>
</reference>
<keyword evidence="3" id="KW-1185">Reference proteome</keyword>
<proteinExistence type="predicted"/>
<organism evidence="2 3">
    <name type="scientific">Cryptolaemus montrouzieri</name>
    <dbReference type="NCBI Taxonomy" id="559131"/>
    <lineage>
        <taxon>Eukaryota</taxon>
        <taxon>Metazoa</taxon>
        <taxon>Ecdysozoa</taxon>
        <taxon>Arthropoda</taxon>
        <taxon>Hexapoda</taxon>
        <taxon>Insecta</taxon>
        <taxon>Pterygota</taxon>
        <taxon>Neoptera</taxon>
        <taxon>Endopterygota</taxon>
        <taxon>Coleoptera</taxon>
        <taxon>Polyphaga</taxon>
        <taxon>Cucujiformia</taxon>
        <taxon>Coccinelloidea</taxon>
        <taxon>Coccinellidae</taxon>
        <taxon>Scymninae</taxon>
        <taxon>Scymnini</taxon>
        <taxon>Cryptolaemus</taxon>
    </lineage>
</organism>
<dbReference type="Proteomes" id="UP001516400">
    <property type="component" value="Unassembled WGS sequence"/>
</dbReference>
<dbReference type="EMBL" id="JABFTP020000185">
    <property type="protein sequence ID" value="KAL3285980.1"/>
    <property type="molecule type" value="Genomic_DNA"/>
</dbReference>